<organism evidence="1 2">
    <name type="scientific">Vigna mungo</name>
    <name type="common">Black gram</name>
    <name type="synonym">Phaseolus mungo</name>
    <dbReference type="NCBI Taxonomy" id="3915"/>
    <lineage>
        <taxon>Eukaryota</taxon>
        <taxon>Viridiplantae</taxon>
        <taxon>Streptophyta</taxon>
        <taxon>Embryophyta</taxon>
        <taxon>Tracheophyta</taxon>
        <taxon>Spermatophyta</taxon>
        <taxon>Magnoliopsida</taxon>
        <taxon>eudicotyledons</taxon>
        <taxon>Gunneridae</taxon>
        <taxon>Pentapetalae</taxon>
        <taxon>rosids</taxon>
        <taxon>fabids</taxon>
        <taxon>Fabales</taxon>
        <taxon>Fabaceae</taxon>
        <taxon>Papilionoideae</taxon>
        <taxon>50 kb inversion clade</taxon>
        <taxon>NPAAA clade</taxon>
        <taxon>indigoferoid/millettioid clade</taxon>
        <taxon>Phaseoleae</taxon>
        <taxon>Vigna</taxon>
    </lineage>
</organism>
<accession>A0AAQ3RKR7</accession>
<dbReference type="Proteomes" id="UP001374535">
    <property type="component" value="Chromosome 9"/>
</dbReference>
<evidence type="ECO:0000313" key="1">
    <source>
        <dbReference type="EMBL" id="WVY97736.1"/>
    </source>
</evidence>
<dbReference type="AlphaFoldDB" id="A0AAQ3RKR7"/>
<evidence type="ECO:0000313" key="2">
    <source>
        <dbReference type="Proteomes" id="UP001374535"/>
    </source>
</evidence>
<proteinExistence type="predicted"/>
<protein>
    <submittedName>
        <fullName evidence="1">Uncharacterized protein</fullName>
    </submittedName>
</protein>
<reference evidence="1 2" key="1">
    <citation type="journal article" date="2023" name="Life. Sci Alliance">
        <title>Evolutionary insights into 3D genome organization and epigenetic landscape of Vigna mungo.</title>
        <authorList>
            <person name="Junaid A."/>
            <person name="Singh B."/>
            <person name="Bhatia S."/>
        </authorList>
    </citation>
    <scope>NUCLEOTIDE SEQUENCE [LARGE SCALE GENOMIC DNA]</scope>
    <source>
        <strain evidence="1">Urdbean</strain>
    </source>
</reference>
<name>A0AAQ3RKR7_VIGMU</name>
<keyword evidence="2" id="KW-1185">Reference proteome</keyword>
<dbReference type="EMBL" id="CP144692">
    <property type="protein sequence ID" value="WVY97736.1"/>
    <property type="molecule type" value="Genomic_DNA"/>
</dbReference>
<gene>
    <name evidence="1" type="ORF">V8G54_029887</name>
</gene>
<sequence>MEMEPWEALGVDESDLSAFLRPCNTQSSSSALIPGPVGAVQAVVSNRCRDDPLHTQEFIRRVGLESRYNFSTNPWLCAIQFVRSQGMVDTDDVAHKAQGIAVGSVVVLHEKQGVTKKEPASASISESLLKIISHDFPASLQALLLRSHVNKRVISSDAEAQTTDHKYAASHHHLLCRRRIQQHHH</sequence>